<dbReference type="AlphaFoldDB" id="A0A3N0EJ48"/>
<protein>
    <submittedName>
        <fullName evidence="2">Phage tail protein</fullName>
    </submittedName>
</protein>
<dbReference type="Proteomes" id="UP000267469">
    <property type="component" value="Unassembled WGS sequence"/>
</dbReference>
<evidence type="ECO:0000313" key="3">
    <source>
        <dbReference type="Proteomes" id="UP000267469"/>
    </source>
</evidence>
<dbReference type="SUPFAM" id="SSF88874">
    <property type="entry name" value="Receptor-binding domain of short tail fibre protein gp12"/>
    <property type="match status" value="1"/>
</dbReference>
<dbReference type="OrthoDB" id="9810174at2"/>
<keyword evidence="3" id="KW-1185">Reference proteome</keyword>
<reference evidence="2 3" key="1">
    <citation type="submission" date="2018-10" db="EMBL/GenBank/DDBJ databases">
        <title>Sinomicrobium pectinilyticum sp. nov., a pectinase-producing bacterium isolated from alkaline and saline soil, and emended description of the genus Sinomicrobium.</title>
        <authorList>
            <person name="Cheng B."/>
            <person name="Li C."/>
            <person name="Lai Q."/>
            <person name="Du M."/>
            <person name="Shao Z."/>
            <person name="Xu P."/>
            <person name="Yang C."/>
        </authorList>
    </citation>
    <scope>NUCLEOTIDE SEQUENCE [LARGE SCALE GENOMIC DNA]</scope>
    <source>
        <strain evidence="2 3">5DNS001</strain>
    </source>
</reference>
<comment type="caution">
    <text evidence="2">The sequence shown here is derived from an EMBL/GenBank/DDBJ whole genome shotgun (WGS) entry which is preliminary data.</text>
</comment>
<dbReference type="Pfam" id="PF07484">
    <property type="entry name" value="Collar"/>
    <property type="match status" value="1"/>
</dbReference>
<evidence type="ECO:0000259" key="1">
    <source>
        <dbReference type="Pfam" id="PF07484"/>
    </source>
</evidence>
<organism evidence="2 3">
    <name type="scientific">Sinomicrobium pectinilyticum</name>
    <dbReference type="NCBI Taxonomy" id="1084421"/>
    <lineage>
        <taxon>Bacteria</taxon>
        <taxon>Pseudomonadati</taxon>
        <taxon>Bacteroidota</taxon>
        <taxon>Flavobacteriia</taxon>
        <taxon>Flavobacteriales</taxon>
        <taxon>Flavobacteriaceae</taxon>
        <taxon>Sinomicrobium</taxon>
    </lineage>
</organism>
<dbReference type="RefSeq" id="WP_123215740.1">
    <property type="nucleotide sequence ID" value="NZ_RJTM01000067.1"/>
</dbReference>
<dbReference type="InterPro" id="IPR011083">
    <property type="entry name" value="Phage_tail_collar_dom"/>
</dbReference>
<dbReference type="EMBL" id="RJTM01000067">
    <property type="protein sequence ID" value="RNL87920.1"/>
    <property type="molecule type" value="Genomic_DNA"/>
</dbReference>
<gene>
    <name evidence="2" type="ORF">ED312_09320</name>
</gene>
<dbReference type="InterPro" id="IPR037053">
    <property type="entry name" value="Phage_tail_collar_dom_sf"/>
</dbReference>
<sequence>MEEFIGVIKLFAGNFAPRGWAFCNGQLIPIAQNEALFSILGTTYGGDGQTTFALPDLRGRVPVHAGYSQGPGLQNVQLGEASGTNTNTLLISNIPRHNHAVMASNQPGTSGDPTNNYPANTGATDKEYSANANTTMNVQMTGMTGGGQPVNNMQPYLGLNYIIALYGIYPSRD</sequence>
<dbReference type="Gene3D" id="3.90.1340.10">
    <property type="entry name" value="Phage tail collar domain"/>
    <property type="match status" value="1"/>
</dbReference>
<proteinExistence type="predicted"/>
<feature type="domain" description="Phage tail collar" evidence="1">
    <location>
        <begin position="6"/>
        <end position="62"/>
    </location>
</feature>
<evidence type="ECO:0000313" key="2">
    <source>
        <dbReference type="EMBL" id="RNL87920.1"/>
    </source>
</evidence>
<accession>A0A3N0EJ48</accession>
<name>A0A3N0EJ48_SINP1</name>